<sequence>MHFIKYLSILAVSLIFLNYNTIDLKKKKDKVKIVKTWEMPDELEEISGISWIDNGRIAAIEDEDGVIYSYDLNTSKITKTIEFADDGDYEGVAVNGNNAYVMRSDGLLFEVRDYMSDSPKTRTYQSSMSHKNNVESLTLDAKNNRLLTAPKDEDPNDEDIKGIYAFDLNKRLMVPDLIFKIDMKDKALKDFKKKKSKRTFRPSDLAIHPQTGEIYILEGVNPKLMILDVSGAIKKVYDLDSDDFAQPEGITFSPEGRLFISNEAHGGTANILEVKLKN</sequence>
<dbReference type="InterPro" id="IPR015943">
    <property type="entry name" value="WD40/YVTN_repeat-like_dom_sf"/>
</dbReference>
<reference evidence="5 6" key="1">
    <citation type="submission" date="2018-07" db="EMBL/GenBank/DDBJ databases">
        <title>Leeuwenhoekiella genomics.</title>
        <authorList>
            <person name="Tahon G."/>
            <person name="Willems A."/>
        </authorList>
    </citation>
    <scope>NUCLEOTIDE SEQUENCE [LARGE SCALE GENOMIC DNA]</scope>
    <source>
        <strain evidence="5 6">R-50232</strain>
    </source>
</reference>
<evidence type="ECO:0008006" key="7">
    <source>
        <dbReference type="Google" id="ProtNLM"/>
    </source>
</evidence>
<dbReference type="Pfam" id="PF06977">
    <property type="entry name" value="SdiA-regulated"/>
    <property type="match status" value="1"/>
</dbReference>
<dbReference type="InterPro" id="IPR009722">
    <property type="entry name" value="YjiK/CarP"/>
</dbReference>
<comment type="subcellular location">
    <subcellularLocation>
        <location evidence="1">Cell membrane</location>
    </subcellularLocation>
</comment>
<name>A0A4V1KPY2_9FLAO</name>
<organism evidence="5 6">
    <name type="scientific">Leeuwenhoekiella aestuarii</name>
    <dbReference type="NCBI Taxonomy" id="2249426"/>
    <lineage>
        <taxon>Bacteria</taxon>
        <taxon>Pseudomonadati</taxon>
        <taxon>Bacteroidota</taxon>
        <taxon>Flavobacteriia</taxon>
        <taxon>Flavobacteriales</taxon>
        <taxon>Flavobacteriaceae</taxon>
        <taxon>Leeuwenhoekiella</taxon>
    </lineage>
</organism>
<dbReference type="RefSeq" id="WP_128759842.1">
    <property type="nucleotide sequence ID" value="NZ_QOVI01000001.1"/>
</dbReference>
<evidence type="ECO:0000256" key="4">
    <source>
        <dbReference type="ARBA" id="ARBA00023136"/>
    </source>
</evidence>
<accession>A0A4V1KPY2</accession>
<dbReference type="SUPFAM" id="SSF101898">
    <property type="entry name" value="NHL repeat"/>
    <property type="match status" value="1"/>
</dbReference>
<evidence type="ECO:0000256" key="1">
    <source>
        <dbReference type="ARBA" id="ARBA00004236"/>
    </source>
</evidence>
<dbReference type="GO" id="GO:0005886">
    <property type="term" value="C:plasma membrane"/>
    <property type="evidence" value="ECO:0007669"/>
    <property type="project" value="UniProtKB-SubCell"/>
</dbReference>
<evidence type="ECO:0000256" key="3">
    <source>
        <dbReference type="ARBA" id="ARBA00022475"/>
    </source>
</evidence>
<keyword evidence="6" id="KW-1185">Reference proteome</keyword>
<comment type="similarity">
    <text evidence="2">Belongs to the YjiK family.</text>
</comment>
<keyword evidence="4" id="KW-0472">Membrane</keyword>
<dbReference type="Proteomes" id="UP000289821">
    <property type="component" value="Unassembled WGS sequence"/>
</dbReference>
<dbReference type="AlphaFoldDB" id="A0A4V1KPY2"/>
<dbReference type="Gene3D" id="2.130.10.10">
    <property type="entry name" value="YVTN repeat-like/Quinoprotein amine dehydrogenase"/>
    <property type="match status" value="1"/>
</dbReference>
<gene>
    <name evidence="5" type="ORF">DSM04_101475</name>
</gene>
<dbReference type="InterPro" id="IPR011042">
    <property type="entry name" value="6-blade_b-propeller_TolB-like"/>
</dbReference>
<keyword evidence="3" id="KW-1003">Cell membrane</keyword>
<evidence type="ECO:0000313" key="6">
    <source>
        <dbReference type="Proteomes" id="UP000289821"/>
    </source>
</evidence>
<protein>
    <recommendedName>
        <fullName evidence="7">SdiA-regulated protein</fullName>
    </recommendedName>
</protein>
<comment type="caution">
    <text evidence="5">The sequence shown here is derived from an EMBL/GenBank/DDBJ whole genome shotgun (WGS) entry which is preliminary data.</text>
</comment>
<dbReference type="Gene3D" id="2.120.10.30">
    <property type="entry name" value="TolB, C-terminal domain"/>
    <property type="match status" value="1"/>
</dbReference>
<proteinExistence type="inferred from homology"/>
<evidence type="ECO:0000256" key="2">
    <source>
        <dbReference type="ARBA" id="ARBA00009852"/>
    </source>
</evidence>
<dbReference type="EMBL" id="QOVI01000001">
    <property type="protein sequence ID" value="RXG18282.1"/>
    <property type="molecule type" value="Genomic_DNA"/>
</dbReference>
<dbReference type="OrthoDB" id="5292493at2"/>
<evidence type="ECO:0000313" key="5">
    <source>
        <dbReference type="EMBL" id="RXG18282.1"/>
    </source>
</evidence>